<dbReference type="Proteomes" id="UP000314294">
    <property type="component" value="Unassembled WGS sequence"/>
</dbReference>
<evidence type="ECO:0000313" key="2">
    <source>
        <dbReference type="EMBL" id="TNN57246.1"/>
    </source>
</evidence>
<keyword evidence="3" id="KW-1185">Reference proteome</keyword>
<gene>
    <name evidence="2" type="ORF">EYF80_032580</name>
</gene>
<evidence type="ECO:0000313" key="3">
    <source>
        <dbReference type="Proteomes" id="UP000314294"/>
    </source>
</evidence>
<accession>A0A4Z2GUQ0</accession>
<name>A0A4Z2GUQ0_9TELE</name>
<dbReference type="AlphaFoldDB" id="A0A4Z2GUQ0"/>
<dbReference type="EMBL" id="SRLO01000410">
    <property type="protein sequence ID" value="TNN57246.1"/>
    <property type="molecule type" value="Genomic_DNA"/>
</dbReference>
<comment type="caution">
    <text evidence="2">The sequence shown here is derived from an EMBL/GenBank/DDBJ whole genome shotgun (WGS) entry which is preliminary data.</text>
</comment>
<dbReference type="OrthoDB" id="10625220at2759"/>
<evidence type="ECO:0000256" key="1">
    <source>
        <dbReference type="SAM" id="MobiDB-lite"/>
    </source>
</evidence>
<protein>
    <submittedName>
        <fullName evidence="2">Uncharacterized protein</fullName>
    </submittedName>
</protein>
<organism evidence="2 3">
    <name type="scientific">Liparis tanakae</name>
    <name type="common">Tanaka's snailfish</name>
    <dbReference type="NCBI Taxonomy" id="230148"/>
    <lineage>
        <taxon>Eukaryota</taxon>
        <taxon>Metazoa</taxon>
        <taxon>Chordata</taxon>
        <taxon>Craniata</taxon>
        <taxon>Vertebrata</taxon>
        <taxon>Euteleostomi</taxon>
        <taxon>Actinopterygii</taxon>
        <taxon>Neopterygii</taxon>
        <taxon>Teleostei</taxon>
        <taxon>Neoteleostei</taxon>
        <taxon>Acanthomorphata</taxon>
        <taxon>Eupercaria</taxon>
        <taxon>Perciformes</taxon>
        <taxon>Cottioidei</taxon>
        <taxon>Cottales</taxon>
        <taxon>Liparidae</taxon>
        <taxon>Liparis</taxon>
    </lineage>
</organism>
<proteinExistence type="predicted"/>
<sequence length="63" mass="6936">MSARSSVSCSSDMEADCSVSLRSSSAFFCRAFRMTTETEPQASQAVLGQDTMDEDDRDWTSII</sequence>
<feature type="region of interest" description="Disordered" evidence="1">
    <location>
        <begin position="39"/>
        <end position="63"/>
    </location>
</feature>
<reference evidence="2 3" key="1">
    <citation type="submission" date="2019-03" db="EMBL/GenBank/DDBJ databases">
        <title>First draft genome of Liparis tanakae, snailfish: a comprehensive survey of snailfish specific genes.</title>
        <authorList>
            <person name="Kim W."/>
            <person name="Song I."/>
            <person name="Jeong J.-H."/>
            <person name="Kim D."/>
            <person name="Kim S."/>
            <person name="Ryu S."/>
            <person name="Song J.Y."/>
            <person name="Lee S.K."/>
        </authorList>
    </citation>
    <scope>NUCLEOTIDE SEQUENCE [LARGE SCALE GENOMIC DNA]</scope>
    <source>
        <tissue evidence="2">Muscle</tissue>
    </source>
</reference>